<name>A0ABN9XTB4_9DINO</name>
<evidence type="ECO:0000256" key="1">
    <source>
        <dbReference type="SAM" id="MobiDB-lite"/>
    </source>
</evidence>
<evidence type="ECO:0000313" key="3">
    <source>
        <dbReference type="Proteomes" id="UP001189429"/>
    </source>
</evidence>
<organism evidence="2 3">
    <name type="scientific">Prorocentrum cordatum</name>
    <dbReference type="NCBI Taxonomy" id="2364126"/>
    <lineage>
        <taxon>Eukaryota</taxon>
        <taxon>Sar</taxon>
        <taxon>Alveolata</taxon>
        <taxon>Dinophyceae</taxon>
        <taxon>Prorocentrales</taxon>
        <taxon>Prorocentraceae</taxon>
        <taxon>Prorocentrum</taxon>
    </lineage>
</organism>
<reference evidence="2" key="1">
    <citation type="submission" date="2023-10" db="EMBL/GenBank/DDBJ databases">
        <authorList>
            <person name="Chen Y."/>
            <person name="Shah S."/>
            <person name="Dougan E. K."/>
            <person name="Thang M."/>
            <person name="Chan C."/>
        </authorList>
    </citation>
    <scope>NUCLEOTIDE SEQUENCE [LARGE SCALE GENOMIC DNA]</scope>
</reference>
<feature type="compositionally biased region" description="Low complexity" evidence="1">
    <location>
        <begin position="81"/>
        <end position="97"/>
    </location>
</feature>
<proteinExistence type="predicted"/>
<keyword evidence="3" id="KW-1185">Reference proteome</keyword>
<evidence type="ECO:0000313" key="2">
    <source>
        <dbReference type="EMBL" id="CAK0903227.1"/>
    </source>
</evidence>
<sequence length="117" mass="12578">MWKTTCWGKRASSFLPRSATPEGPSRGVLREACQNRRRGRSPTTGAQGALPDIQDVDLAVVNRQGRGCQVALRSQHGATEPRAPAPGAAGRLLLRRAAQQDGGRDAQDGPVHTWREG</sequence>
<accession>A0ABN9XTB4</accession>
<gene>
    <name evidence="2" type="ORF">PCOR1329_LOCUS79587</name>
</gene>
<protein>
    <submittedName>
        <fullName evidence="2">Uncharacterized protein</fullName>
    </submittedName>
</protein>
<feature type="compositionally biased region" description="Basic and acidic residues" evidence="1">
    <location>
        <begin position="102"/>
        <end position="117"/>
    </location>
</feature>
<feature type="region of interest" description="Disordered" evidence="1">
    <location>
        <begin position="73"/>
        <end position="117"/>
    </location>
</feature>
<dbReference type="EMBL" id="CAUYUJ010021185">
    <property type="protein sequence ID" value="CAK0903227.1"/>
    <property type="molecule type" value="Genomic_DNA"/>
</dbReference>
<dbReference type="Proteomes" id="UP001189429">
    <property type="component" value="Unassembled WGS sequence"/>
</dbReference>
<feature type="region of interest" description="Disordered" evidence="1">
    <location>
        <begin position="14"/>
        <end position="51"/>
    </location>
</feature>
<comment type="caution">
    <text evidence="2">The sequence shown here is derived from an EMBL/GenBank/DDBJ whole genome shotgun (WGS) entry which is preliminary data.</text>
</comment>